<feature type="region of interest" description="Disordered" evidence="1">
    <location>
        <begin position="1"/>
        <end position="127"/>
    </location>
</feature>
<feature type="compositionally biased region" description="Basic residues" evidence="1">
    <location>
        <begin position="19"/>
        <end position="28"/>
    </location>
</feature>
<evidence type="ECO:0000313" key="2">
    <source>
        <dbReference type="EMBL" id="CAH0034561.1"/>
    </source>
</evidence>
<gene>
    <name evidence="2" type="ORF">CRHIZ90672A_00009327</name>
</gene>
<name>A0A9N9YUD2_9HYPO</name>
<dbReference type="Proteomes" id="UP000696573">
    <property type="component" value="Unassembled WGS sequence"/>
</dbReference>
<organism evidence="2 3">
    <name type="scientific">Clonostachys rhizophaga</name>
    <dbReference type="NCBI Taxonomy" id="160324"/>
    <lineage>
        <taxon>Eukaryota</taxon>
        <taxon>Fungi</taxon>
        <taxon>Dikarya</taxon>
        <taxon>Ascomycota</taxon>
        <taxon>Pezizomycotina</taxon>
        <taxon>Sordariomycetes</taxon>
        <taxon>Hypocreomycetidae</taxon>
        <taxon>Hypocreales</taxon>
        <taxon>Bionectriaceae</taxon>
        <taxon>Clonostachys</taxon>
    </lineage>
</organism>
<sequence length="234" mass="26494">MARTRAQGKKPQGVQKSVNTRRAHPQKRVSHEPSNLHPQLSLSTKVTPLPDFRPSDKSTKRGIGLDHDSEPPQKRPRRSLRLNPTTPTKRGAKRNVETPDSDTPLKQSRRSPIQPATAGTADRPIDPTEFWAKERVWPQEYFNPGMAHIVARKRSQRSLSRKRSNSGAPTSTTPSDQRPREEKSTPYRDPRYKTLLATKNSFMEESDLGISKDSKDTYLSFLSSDQTIPDDFLS</sequence>
<dbReference type="EMBL" id="CABFNQ020000750">
    <property type="protein sequence ID" value="CAH0034561.1"/>
    <property type="molecule type" value="Genomic_DNA"/>
</dbReference>
<comment type="caution">
    <text evidence="2">The sequence shown here is derived from an EMBL/GenBank/DDBJ whole genome shotgun (WGS) entry which is preliminary data.</text>
</comment>
<feature type="compositionally biased region" description="Basic and acidic residues" evidence="1">
    <location>
        <begin position="53"/>
        <end position="73"/>
    </location>
</feature>
<feature type="compositionally biased region" description="Basic residues" evidence="1">
    <location>
        <begin position="150"/>
        <end position="164"/>
    </location>
</feature>
<proteinExistence type="predicted"/>
<protein>
    <submittedName>
        <fullName evidence="2">Uncharacterized protein</fullName>
    </submittedName>
</protein>
<reference evidence="2" key="1">
    <citation type="submission" date="2021-10" db="EMBL/GenBank/DDBJ databases">
        <authorList>
            <person name="Piombo E."/>
        </authorList>
    </citation>
    <scope>NUCLEOTIDE SEQUENCE</scope>
</reference>
<feature type="region of interest" description="Disordered" evidence="1">
    <location>
        <begin position="148"/>
        <end position="194"/>
    </location>
</feature>
<evidence type="ECO:0000256" key="1">
    <source>
        <dbReference type="SAM" id="MobiDB-lite"/>
    </source>
</evidence>
<evidence type="ECO:0000313" key="3">
    <source>
        <dbReference type="Proteomes" id="UP000696573"/>
    </source>
</evidence>
<dbReference type="AlphaFoldDB" id="A0A9N9YUD2"/>
<keyword evidence="3" id="KW-1185">Reference proteome</keyword>
<feature type="compositionally biased region" description="Basic and acidic residues" evidence="1">
    <location>
        <begin position="177"/>
        <end position="192"/>
    </location>
</feature>
<feature type="compositionally biased region" description="Polar residues" evidence="1">
    <location>
        <begin position="32"/>
        <end position="46"/>
    </location>
</feature>
<accession>A0A9N9YUD2</accession>
<feature type="compositionally biased region" description="Polar residues" evidence="1">
    <location>
        <begin position="167"/>
        <end position="176"/>
    </location>
</feature>
<dbReference type="OrthoDB" id="10486341at2759"/>